<dbReference type="Gene3D" id="2.60.120.620">
    <property type="entry name" value="q2cbj1_9rhob like domain"/>
    <property type="match status" value="1"/>
</dbReference>
<organism evidence="10 11">
    <name type="scientific">Potamilus streckersoni</name>
    <dbReference type="NCBI Taxonomy" id="2493646"/>
    <lineage>
        <taxon>Eukaryota</taxon>
        <taxon>Metazoa</taxon>
        <taxon>Spiralia</taxon>
        <taxon>Lophotrochozoa</taxon>
        <taxon>Mollusca</taxon>
        <taxon>Bivalvia</taxon>
        <taxon>Autobranchia</taxon>
        <taxon>Heteroconchia</taxon>
        <taxon>Palaeoheterodonta</taxon>
        <taxon>Unionida</taxon>
        <taxon>Unionoidea</taxon>
        <taxon>Unionidae</taxon>
        <taxon>Ambleminae</taxon>
        <taxon>Lampsilini</taxon>
        <taxon>Potamilus</taxon>
    </lineage>
</organism>
<dbReference type="InterPro" id="IPR011990">
    <property type="entry name" value="TPR-like_helical_dom_sf"/>
</dbReference>
<dbReference type="InterPro" id="IPR044862">
    <property type="entry name" value="Pro_4_hyd_alph_FE2OG_OXY"/>
</dbReference>
<reference evidence="10" key="1">
    <citation type="journal article" date="2021" name="Genome Biol. Evol.">
        <title>A High-Quality Reference Genome for a Parasitic Bivalve with Doubly Uniparental Inheritance (Bivalvia: Unionida).</title>
        <authorList>
            <person name="Smith C.H."/>
        </authorList>
    </citation>
    <scope>NUCLEOTIDE SEQUENCE</scope>
    <source>
        <strain evidence="10">CHS0354</strain>
    </source>
</reference>
<dbReference type="GO" id="GO:0031418">
    <property type="term" value="F:L-ascorbic acid binding"/>
    <property type="evidence" value="ECO:0007669"/>
    <property type="project" value="UniProtKB-KW"/>
</dbReference>
<evidence type="ECO:0000259" key="9">
    <source>
        <dbReference type="PROSITE" id="PS51471"/>
    </source>
</evidence>
<comment type="caution">
    <text evidence="10">The sequence shown here is derived from an EMBL/GenBank/DDBJ whole genome shotgun (WGS) entry which is preliminary data.</text>
</comment>
<keyword evidence="3" id="KW-0256">Endoplasmic reticulum</keyword>
<comment type="cofactor">
    <cofactor evidence="1">
        <name>L-ascorbate</name>
        <dbReference type="ChEBI" id="CHEBI:38290"/>
    </cofactor>
</comment>
<gene>
    <name evidence="10" type="ORF">CHS0354_032055</name>
</gene>
<reference evidence="10" key="2">
    <citation type="journal article" date="2021" name="Genome Biol. Evol.">
        <title>Developing a high-quality reference genome for a parasitic bivalve with doubly uniparental inheritance (Bivalvia: Unionida).</title>
        <authorList>
            <person name="Smith C.H."/>
        </authorList>
    </citation>
    <scope>NUCLEOTIDE SEQUENCE</scope>
    <source>
        <strain evidence="10">CHS0354</strain>
        <tissue evidence="10">Mantle</tissue>
    </source>
</reference>
<dbReference type="AlphaFoldDB" id="A0AAE0TLI2"/>
<dbReference type="PANTHER" id="PTHR10869">
    <property type="entry name" value="PROLYL 4-HYDROXYLASE ALPHA SUBUNIT"/>
    <property type="match status" value="1"/>
</dbReference>
<evidence type="ECO:0000256" key="2">
    <source>
        <dbReference type="ARBA" id="ARBA00022723"/>
    </source>
</evidence>
<feature type="domain" description="Fe2OG dioxygenase" evidence="9">
    <location>
        <begin position="301"/>
        <end position="416"/>
    </location>
</feature>
<keyword evidence="5" id="KW-0223">Dioxygenase</keyword>
<evidence type="ECO:0000313" key="11">
    <source>
        <dbReference type="Proteomes" id="UP001195483"/>
    </source>
</evidence>
<dbReference type="SMART" id="SM00702">
    <property type="entry name" value="P4Hc"/>
    <property type="match status" value="1"/>
</dbReference>
<keyword evidence="4" id="KW-0847">Vitamin C</keyword>
<protein>
    <recommendedName>
        <fullName evidence="9">Fe2OG dioxygenase domain-containing protein</fullName>
    </recommendedName>
</protein>
<accession>A0AAE0TLI2</accession>
<dbReference type="InterPro" id="IPR045054">
    <property type="entry name" value="P4HA-like"/>
</dbReference>
<keyword evidence="8" id="KW-0325">Glycoprotein</keyword>
<dbReference type="PROSITE" id="PS51471">
    <property type="entry name" value="FE2OG_OXY"/>
    <property type="match status" value="1"/>
</dbReference>
<evidence type="ECO:0000256" key="7">
    <source>
        <dbReference type="ARBA" id="ARBA00023004"/>
    </source>
</evidence>
<proteinExistence type="predicted"/>
<sequence>MIHGCPDYNISMDIITNKNQFHAGEDDVKGAAVALVRLWHTYTLDIDKLIKGQILDTKTDQLTPFDILYIAGVVEEKGQTYDAIVWLHALLKAIEERYIEEEGDIKEVTIVRRLAAAYSSHGVPWESVKLLEEYLRKDPTHKGVARDIAYINSKLRSIPEDQRTQLLQPPSLDDQKRVYEALCRGEGKRSQSVLSSLKCFSRQTKIPIYRAKEEVLNYAPRVSLFYEVISDSEIKYLKEAAMNLLARSYIMGDDGKGALADMRVSQTAWLPESSHPIVDRLGRRIELITGLSTRQYPHASHSEDFQILNYGIGGMYEPHPDWFGTLLANGAYRYGDPPSLRASGDRLATWLYYLEDVKKGGATVFVNLNVTVPVVKGAAAFWYNLKRNGELDENTWHAGCPVLLGSKWVSNKWIRETGQFFRRLCGKNPDSLDGPL</sequence>
<reference evidence="10" key="3">
    <citation type="submission" date="2023-05" db="EMBL/GenBank/DDBJ databases">
        <authorList>
            <person name="Smith C.H."/>
        </authorList>
    </citation>
    <scope>NUCLEOTIDE SEQUENCE</scope>
    <source>
        <strain evidence="10">CHS0354</strain>
        <tissue evidence="10">Mantle</tissue>
    </source>
</reference>
<dbReference type="Pfam" id="PF13640">
    <property type="entry name" value="2OG-FeII_Oxy_3"/>
    <property type="match status" value="1"/>
</dbReference>
<keyword evidence="2" id="KW-0479">Metal-binding</keyword>
<name>A0AAE0TLI2_9BIVA</name>
<evidence type="ECO:0000256" key="1">
    <source>
        <dbReference type="ARBA" id="ARBA00001961"/>
    </source>
</evidence>
<dbReference type="GO" id="GO:0005783">
    <property type="term" value="C:endoplasmic reticulum"/>
    <property type="evidence" value="ECO:0007669"/>
    <property type="project" value="TreeGrafter"/>
</dbReference>
<dbReference type="GO" id="GO:0005506">
    <property type="term" value="F:iron ion binding"/>
    <property type="evidence" value="ECO:0007669"/>
    <property type="project" value="InterPro"/>
</dbReference>
<evidence type="ECO:0000256" key="6">
    <source>
        <dbReference type="ARBA" id="ARBA00023002"/>
    </source>
</evidence>
<evidence type="ECO:0000256" key="3">
    <source>
        <dbReference type="ARBA" id="ARBA00022824"/>
    </source>
</evidence>
<dbReference type="Proteomes" id="UP001195483">
    <property type="component" value="Unassembled WGS sequence"/>
</dbReference>
<keyword evidence="11" id="KW-1185">Reference proteome</keyword>
<dbReference type="GO" id="GO:0004656">
    <property type="term" value="F:procollagen-proline 4-dioxygenase activity"/>
    <property type="evidence" value="ECO:0007669"/>
    <property type="project" value="TreeGrafter"/>
</dbReference>
<dbReference type="PANTHER" id="PTHR10869:SF244">
    <property type="entry name" value="PROLYL 4-HYDROXYLASE SUBUNIT ALPHA-2"/>
    <property type="match status" value="1"/>
</dbReference>
<evidence type="ECO:0000256" key="8">
    <source>
        <dbReference type="ARBA" id="ARBA00023180"/>
    </source>
</evidence>
<evidence type="ECO:0000256" key="4">
    <source>
        <dbReference type="ARBA" id="ARBA00022896"/>
    </source>
</evidence>
<evidence type="ECO:0000313" key="10">
    <source>
        <dbReference type="EMBL" id="KAK3612446.1"/>
    </source>
</evidence>
<dbReference type="InterPro" id="IPR005123">
    <property type="entry name" value="Oxoglu/Fe-dep_dioxygenase_dom"/>
</dbReference>
<dbReference type="Gene3D" id="1.25.40.10">
    <property type="entry name" value="Tetratricopeptide repeat domain"/>
    <property type="match status" value="1"/>
</dbReference>
<keyword evidence="6" id="KW-0560">Oxidoreductase</keyword>
<dbReference type="InterPro" id="IPR006620">
    <property type="entry name" value="Pro_4_hyd_alph"/>
</dbReference>
<dbReference type="EMBL" id="JAEAOA010001901">
    <property type="protein sequence ID" value="KAK3612446.1"/>
    <property type="molecule type" value="Genomic_DNA"/>
</dbReference>
<evidence type="ECO:0000256" key="5">
    <source>
        <dbReference type="ARBA" id="ARBA00022964"/>
    </source>
</evidence>
<keyword evidence="7" id="KW-0408">Iron</keyword>